<keyword evidence="1" id="KW-0472">Membrane</keyword>
<evidence type="ECO:0000256" key="1">
    <source>
        <dbReference type="SAM" id="Phobius"/>
    </source>
</evidence>
<evidence type="ECO:0000313" key="3">
    <source>
        <dbReference type="Proteomes" id="UP000034302"/>
    </source>
</evidence>
<keyword evidence="1" id="KW-0812">Transmembrane</keyword>
<sequence>MKTKKEEKQKQLNFGLKNSPQNIYFKYKDQYEVWLAGLETKKFMKDILTWFTIILSITFIFTEIYLIETHEQLPSRIPIFNYFINSSKRLTVNELIYLYPFLSTLMLIFTTITANHYYHKERSLSKILLVVMLLVNLSLCLIFLKLLYTF</sequence>
<dbReference type="AlphaFoldDB" id="A0A0F9ZZA7"/>
<feature type="transmembrane region" description="Helical" evidence="1">
    <location>
        <begin position="127"/>
        <end position="148"/>
    </location>
</feature>
<proteinExistence type="predicted"/>
<name>A0A0F9ZZA7_9BACT</name>
<gene>
    <name evidence="2" type="ORF">UR34_C0004G0027</name>
</gene>
<keyword evidence="1" id="KW-1133">Transmembrane helix</keyword>
<protein>
    <submittedName>
        <fullName evidence="2">Uncharacterized protein</fullName>
    </submittedName>
</protein>
<feature type="transmembrane region" description="Helical" evidence="1">
    <location>
        <begin position="47"/>
        <end position="67"/>
    </location>
</feature>
<feature type="transmembrane region" description="Helical" evidence="1">
    <location>
        <begin position="96"/>
        <end position="115"/>
    </location>
</feature>
<dbReference type="EMBL" id="LBOV01000004">
    <property type="protein sequence ID" value="KKP44286.1"/>
    <property type="molecule type" value="Genomic_DNA"/>
</dbReference>
<dbReference type="Proteomes" id="UP000034302">
    <property type="component" value="Unassembled WGS sequence"/>
</dbReference>
<comment type="caution">
    <text evidence="2">The sequence shown here is derived from an EMBL/GenBank/DDBJ whole genome shotgun (WGS) entry which is preliminary data.</text>
</comment>
<reference evidence="2 3" key="1">
    <citation type="journal article" date="2015" name="Nature">
        <title>rRNA introns, odd ribosomes, and small enigmatic genomes across a large radiation of phyla.</title>
        <authorList>
            <person name="Brown C.T."/>
            <person name="Hug L.A."/>
            <person name="Thomas B.C."/>
            <person name="Sharon I."/>
            <person name="Castelle C.J."/>
            <person name="Singh A."/>
            <person name="Wilkins M.J."/>
            <person name="Williams K.H."/>
            <person name="Banfield J.F."/>
        </authorList>
    </citation>
    <scope>NUCLEOTIDE SEQUENCE [LARGE SCALE GENOMIC DNA]</scope>
</reference>
<evidence type="ECO:0000313" key="2">
    <source>
        <dbReference type="EMBL" id="KKP44286.1"/>
    </source>
</evidence>
<organism evidence="2 3">
    <name type="scientific">candidate division WS6 bacterium GW2011_GWC1_33_20</name>
    <dbReference type="NCBI Taxonomy" id="1619089"/>
    <lineage>
        <taxon>Bacteria</taxon>
        <taxon>Candidatus Dojkabacteria</taxon>
    </lineage>
</organism>
<accession>A0A0F9ZZA7</accession>